<evidence type="ECO:0000256" key="2">
    <source>
        <dbReference type="ARBA" id="ARBA00012438"/>
    </source>
</evidence>
<dbReference type="InterPro" id="IPR036097">
    <property type="entry name" value="HisK_dim/P_sf"/>
</dbReference>
<feature type="transmembrane region" description="Helical" evidence="7">
    <location>
        <begin position="16"/>
        <end position="34"/>
    </location>
</feature>
<dbReference type="CDD" id="cd00156">
    <property type="entry name" value="REC"/>
    <property type="match status" value="1"/>
</dbReference>
<protein>
    <recommendedName>
        <fullName evidence="2">histidine kinase</fullName>
        <ecNumber evidence="2">2.7.13.3</ecNumber>
    </recommendedName>
</protein>
<keyword evidence="5 10" id="KW-0418">Kinase</keyword>
<feature type="transmembrane region" description="Helical" evidence="7">
    <location>
        <begin position="40"/>
        <end position="61"/>
    </location>
</feature>
<dbReference type="EC" id="2.7.13.3" evidence="2"/>
<evidence type="ECO:0000313" key="11">
    <source>
        <dbReference type="Proteomes" id="UP001321700"/>
    </source>
</evidence>
<dbReference type="Pfam" id="PF00072">
    <property type="entry name" value="Response_reg"/>
    <property type="match status" value="1"/>
</dbReference>
<dbReference type="PRINTS" id="PR00344">
    <property type="entry name" value="BCTRLSENSOR"/>
</dbReference>
<dbReference type="InterPro" id="IPR036890">
    <property type="entry name" value="HATPase_C_sf"/>
</dbReference>
<dbReference type="SMART" id="SM00387">
    <property type="entry name" value="HATPase_c"/>
    <property type="match status" value="1"/>
</dbReference>
<dbReference type="CDD" id="cd00082">
    <property type="entry name" value="HisKA"/>
    <property type="match status" value="1"/>
</dbReference>
<proteinExistence type="predicted"/>
<dbReference type="InterPro" id="IPR011006">
    <property type="entry name" value="CheY-like_superfamily"/>
</dbReference>
<dbReference type="Pfam" id="PF02518">
    <property type="entry name" value="HATPase_c"/>
    <property type="match status" value="1"/>
</dbReference>
<keyword evidence="11" id="KW-1185">Reference proteome</keyword>
<comment type="caution">
    <text evidence="10">The sequence shown here is derived from an EMBL/GenBank/DDBJ whole genome shotgun (WGS) entry which is preliminary data.</text>
</comment>
<organism evidence="10 11">
    <name type="scientific">Rhodoferax potami</name>
    <dbReference type="NCBI Taxonomy" id="3068338"/>
    <lineage>
        <taxon>Bacteria</taxon>
        <taxon>Pseudomonadati</taxon>
        <taxon>Pseudomonadota</taxon>
        <taxon>Betaproteobacteria</taxon>
        <taxon>Burkholderiales</taxon>
        <taxon>Comamonadaceae</taxon>
        <taxon>Rhodoferax</taxon>
    </lineage>
</organism>
<feature type="modified residue" description="4-aspartylphosphate" evidence="6">
    <location>
        <position position="510"/>
    </location>
</feature>
<dbReference type="InterPro" id="IPR001789">
    <property type="entry name" value="Sig_transdc_resp-reg_receiver"/>
</dbReference>
<feature type="domain" description="Response regulatory" evidence="9">
    <location>
        <begin position="460"/>
        <end position="576"/>
    </location>
</feature>
<dbReference type="PROSITE" id="PS50110">
    <property type="entry name" value="RESPONSE_REGULATORY"/>
    <property type="match status" value="1"/>
</dbReference>
<dbReference type="SMART" id="SM00448">
    <property type="entry name" value="REC"/>
    <property type="match status" value="1"/>
</dbReference>
<dbReference type="Pfam" id="PF00512">
    <property type="entry name" value="HisKA"/>
    <property type="match status" value="1"/>
</dbReference>
<dbReference type="InterPro" id="IPR004358">
    <property type="entry name" value="Sig_transdc_His_kin-like_C"/>
</dbReference>
<feature type="transmembrane region" description="Helical" evidence="7">
    <location>
        <begin position="99"/>
        <end position="116"/>
    </location>
</feature>
<dbReference type="GO" id="GO:0004673">
    <property type="term" value="F:protein histidine kinase activity"/>
    <property type="evidence" value="ECO:0007669"/>
    <property type="project" value="UniProtKB-EC"/>
</dbReference>
<evidence type="ECO:0000256" key="4">
    <source>
        <dbReference type="ARBA" id="ARBA00022679"/>
    </source>
</evidence>
<dbReference type="Gene3D" id="3.30.565.10">
    <property type="entry name" value="Histidine kinase-like ATPase, C-terminal domain"/>
    <property type="match status" value="1"/>
</dbReference>
<feature type="domain" description="Histidine kinase" evidence="8">
    <location>
        <begin position="213"/>
        <end position="436"/>
    </location>
</feature>
<evidence type="ECO:0000256" key="5">
    <source>
        <dbReference type="ARBA" id="ARBA00022777"/>
    </source>
</evidence>
<dbReference type="InterPro" id="IPR005467">
    <property type="entry name" value="His_kinase_dom"/>
</dbReference>
<dbReference type="PANTHER" id="PTHR43047:SF9">
    <property type="entry name" value="HISTIDINE KINASE"/>
    <property type="match status" value="1"/>
</dbReference>
<keyword evidence="7" id="KW-0472">Membrane</keyword>
<sequence length="581" mass="63899">MSQTQTPMLDPERVQLLSYFGSAVALACCLYAGFNWLMGFFTGVWIMLGNGLLLMLNQLRLGSIDSHSAYNRLATTQTTICFLAVCAVIQQTGGVQSPVIVWVALAPIAATLLFGFTSRTVFWLLMTLGAVSVFGLLPLIGIPVPRNYNTELTHVFFSCSLFGFVLLLFLLTQIFESTKNRALQQSETHNRELRLANDRVEAAYVAKSRFLAAASHDLRQPAHALGMFVARLSQMHKRRVDDTQTAESYPDLVQGVEASAQALQELLDVLFDYSRLEANSTDSPLCPVNVNALFNQMRVLFSETANSKGLRLRIRPTSTWIISDPVLLQRVLLNLIANAIEYTPCGTVLVSCRPAGGGQQACIQVWDSGIGIDRSLHTTVFEEFFQVENPERDRAKGLGLGLSMVDRACRLLGHTLNLRSNLGCGSRFSVTANSTTLRPAVAEQPPVAQQTVAHDVHGTAIWLIEDNQMGGEALQGLLQSWGCDVTWFESGQEALEAAANGNWPDFIISDYRLRDNLTGIEAILELRDAAQSDIPACLITGDLEEDVKYQAHRAGLTLLKKPIQPAKLRSLLRRSVTVALD</sequence>
<dbReference type="Proteomes" id="UP001321700">
    <property type="component" value="Unassembled WGS sequence"/>
</dbReference>
<dbReference type="Gene3D" id="1.10.287.130">
    <property type="match status" value="1"/>
</dbReference>
<evidence type="ECO:0000259" key="9">
    <source>
        <dbReference type="PROSITE" id="PS50110"/>
    </source>
</evidence>
<dbReference type="SUPFAM" id="SSF52172">
    <property type="entry name" value="CheY-like"/>
    <property type="match status" value="1"/>
</dbReference>
<reference evidence="10 11" key="1">
    <citation type="submission" date="2023-08" db="EMBL/GenBank/DDBJ databases">
        <title>Rhodoferax potami sp. nov. and Rhodoferax mekongensis sp. nov., isolated from the Mekong River in Thailand.</title>
        <authorList>
            <person name="Kitikhun S."/>
            <person name="Charoenyingcharoen P."/>
            <person name="Siriarchawattana P."/>
            <person name="Likhitrattanapisal S."/>
            <person name="Nilsakha T."/>
            <person name="Chanpet A."/>
            <person name="Rattanawaree P."/>
            <person name="Ingsriswang S."/>
        </authorList>
    </citation>
    <scope>NUCLEOTIDE SEQUENCE [LARGE SCALE GENOMIC DNA]</scope>
    <source>
        <strain evidence="10 11">TBRC 17660</strain>
    </source>
</reference>
<evidence type="ECO:0000259" key="8">
    <source>
        <dbReference type="PROSITE" id="PS50109"/>
    </source>
</evidence>
<keyword evidence="7" id="KW-0812">Transmembrane</keyword>
<evidence type="ECO:0000256" key="1">
    <source>
        <dbReference type="ARBA" id="ARBA00000085"/>
    </source>
</evidence>
<comment type="catalytic activity">
    <reaction evidence="1">
        <text>ATP + protein L-histidine = ADP + protein N-phospho-L-histidine.</text>
        <dbReference type="EC" id="2.7.13.3"/>
    </reaction>
</comment>
<name>A0ABU3KMK3_9BURK</name>
<evidence type="ECO:0000256" key="6">
    <source>
        <dbReference type="PROSITE-ProRule" id="PRU00169"/>
    </source>
</evidence>
<feature type="transmembrane region" description="Helical" evidence="7">
    <location>
        <begin position="154"/>
        <end position="175"/>
    </location>
</feature>
<dbReference type="Gene3D" id="3.40.50.2300">
    <property type="match status" value="1"/>
</dbReference>
<dbReference type="SUPFAM" id="SSF55874">
    <property type="entry name" value="ATPase domain of HSP90 chaperone/DNA topoisomerase II/histidine kinase"/>
    <property type="match status" value="1"/>
</dbReference>
<evidence type="ECO:0000313" key="10">
    <source>
        <dbReference type="EMBL" id="MDT7518578.1"/>
    </source>
</evidence>
<dbReference type="RefSeq" id="WP_313874331.1">
    <property type="nucleotide sequence ID" value="NZ_JAVBIK010000001.1"/>
</dbReference>
<dbReference type="PROSITE" id="PS50109">
    <property type="entry name" value="HIS_KIN"/>
    <property type="match status" value="1"/>
</dbReference>
<dbReference type="InterPro" id="IPR003661">
    <property type="entry name" value="HisK_dim/P_dom"/>
</dbReference>
<dbReference type="PANTHER" id="PTHR43047">
    <property type="entry name" value="TWO-COMPONENT HISTIDINE PROTEIN KINASE"/>
    <property type="match status" value="1"/>
</dbReference>
<keyword evidence="4 10" id="KW-0808">Transferase</keyword>
<feature type="transmembrane region" description="Helical" evidence="7">
    <location>
        <begin position="123"/>
        <end position="142"/>
    </location>
</feature>
<keyword evidence="7" id="KW-1133">Transmembrane helix</keyword>
<dbReference type="InterPro" id="IPR003594">
    <property type="entry name" value="HATPase_dom"/>
</dbReference>
<gene>
    <name evidence="10" type="ORF">RAE19_07645</name>
</gene>
<accession>A0ABU3KMK3</accession>
<dbReference type="SUPFAM" id="SSF47384">
    <property type="entry name" value="Homodimeric domain of signal transducing histidine kinase"/>
    <property type="match status" value="1"/>
</dbReference>
<feature type="transmembrane region" description="Helical" evidence="7">
    <location>
        <begin position="73"/>
        <end position="93"/>
    </location>
</feature>
<dbReference type="EMBL" id="JAVBIK010000001">
    <property type="protein sequence ID" value="MDT7518578.1"/>
    <property type="molecule type" value="Genomic_DNA"/>
</dbReference>
<keyword evidence="3 6" id="KW-0597">Phosphoprotein</keyword>
<dbReference type="SMART" id="SM00388">
    <property type="entry name" value="HisKA"/>
    <property type="match status" value="1"/>
</dbReference>
<evidence type="ECO:0000256" key="7">
    <source>
        <dbReference type="SAM" id="Phobius"/>
    </source>
</evidence>
<evidence type="ECO:0000256" key="3">
    <source>
        <dbReference type="ARBA" id="ARBA00022553"/>
    </source>
</evidence>